<keyword evidence="2" id="KW-1185">Reference proteome</keyword>
<dbReference type="InParanoid" id="A0A4Q1BJB2"/>
<name>A0A4Q1BJB2_TREME</name>
<dbReference type="EMBL" id="SDIL01000061">
    <property type="protein sequence ID" value="RXK37716.1"/>
    <property type="molecule type" value="Genomic_DNA"/>
</dbReference>
<reference evidence="1 2" key="1">
    <citation type="submission" date="2016-06" db="EMBL/GenBank/DDBJ databases">
        <title>Evolution of pathogenesis and genome organization in the Tremellales.</title>
        <authorList>
            <person name="Cuomo C."/>
            <person name="Litvintseva A."/>
            <person name="Heitman J."/>
            <person name="Chen Y."/>
            <person name="Sun S."/>
            <person name="Springer D."/>
            <person name="Dromer F."/>
            <person name="Young S."/>
            <person name="Zeng Q."/>
            <person name="Chapman S."/>
            <person name="Gujja S."/>
            <person name="Saif S."/>
            <person name="Birren B."/>
        </authorList>
    </citation>
    <scope>NUCLEOTIDE SEQUENCE [LARGE SCALE GENOMIC DNA]</scope>
    <source>
        <strain evidence="1 2">ATCC 28783</strain>
    </source>
</reference>
<evidence type="ECO:0000313" key="1">
    <source>
        <dbReference type="EMBL" id="RXK37716.1"/>
    </source>
</evidence>
<protein>
    <submittedName>
        <fullName evidence="1">Uncharacterized protein</fullName>
    </submittedName>
</protein>
<proteinExistence type="predicted"/>
<sequence>MLTIEQSSIEQSSSTKDADLHPATVSINWENFVFGRISQDSLASLEDTFPKNVLHLVVYQFDPSAHNSEEGGQIPKSWDCCGYTDDPDDTDTESSCPSLAVVHLYKTVMAQFRDRHPSWSDATPFSVTDALFRSVMYVLRHEPELKVQPGYSIQFEYDPNGELKEYMRDRITALEESRIMYSIFTSLARAQVTAECSFPPLPAVKSEGDDVESQCYTLTCVP</sequence>
<dbReference type="Proteomes" id="UP000289152">
    <property type="component" value="Unassembled WGS sequence"/>
</dbReference>
<dbReference type="VEuPathDB" id="FungiDB:TREMEDRAFT_63942"/>
<dbReference type="AlphaFoldDB" id="A0A4Q1BJB2"/>
<organism evidence="1 2">
    <name type="scientific">Tremella mesenterica</name>
    <name type="common">Jelly fungus</name>
    <dbReference type="NCBI Taxonomy" id="5217"/>
    <lineage>
        <taxon>Eukaryota</taxon>
        <taxon>Fungi</taxon>
        <taxon>Dikarya</taxon>
        <taxon>Basidiomycota</taxon>
        <taxon>Agaricomycotina</taxon>
        <taxon>Tremellomycetes</taxon>
        <taxon>Tremellales</taxon>
        <taxon>Tremellaceae</taxon>
        <taxon>Tremella</taxon>
    </lineage>
</organism>
<gene>
    <name evidence="1" type="ORF">M231_04965</name>
</gene>
<accession>A0A4Q1BJB2</accession>
<comment type="caution">
    <text evidence="1">The sequence shown here is derived from an EMBL/GenBank/DDBJ whole genome shotgun (WGS) entry which is preliminary data.</text>
</comment>
<evidence type="ECO:0000313" key="2">
    <source>
        <dbReference type="Proteomes" id="UP000289152"/>
    </source>
</evidence>